<keyword evidence="1" id="KW-0175">Coiled coil</keyword>
<keyword evidence="3" id="KW-0812">Transmembrane</keyword>
<dbReference type="PANTHER" id="PTHR45713">
    <property type="entry name" value="FTP DOMAIN-CONTAINING PROTEIN"/>
    <property type="match status" value="1"/>
</dbReference>
<feature type="region of interest" description="Disordered" evidence="2">
    <location>
        <begin position="1643"/>
        <end position="1682"/>
    </location>
</feature>
<keyword evidence="7" id="KW-1185">Reference proteome</keyword>
<dbReference type="InterPro" id="IPR003343">
    <property type="entry name" value="Big_2"/>
</dbReference>
<feature type="coiled-coil region" evidence="1">
    <location>
        <begin position="1542"/>
        <end position="1569"/>
    </location>
</feature>
<comment type="caution">
    <text evidence="6">The sequence shown here is derived from an EMBL/GenBank/DDBJ whole genome shotgun (WGS) entry which is preliminary data.</text>
</comment>
<dbReference type="SMART" id="SM00635">
    <property type="entry name" value="BID_2"/>
    <property type="match status" value="2"/>
</dbReference>
<organism evidence="6 7">
    <name type="scientific">Massilimicrobiota timonensis</name>
    <dbReference type="NCBI Taxonomy" id="1776392"/>
    <lineage>
        <taxon>Bacteria</taxon>
        <taxon>Bacillati</taxon>
        <taxon>Bacillota</taxon>
        <taxon>Erysipelotrichia</taxon>
        <taxon>Erysipelotrichales</taxon>
        <taxon>Erysipelotrichaceae</taxon>
        <taxon>Massilimicrobiota</taxon>
    </lineage>
</organism>
<feature type="signal peptide" evidence="4">
    <location>
        <begin position="1"/>
        <end position="26"/>
    </location>
</feature>
<dbReference type="InterPro" id="IPR051941">
    <property type="entry name" value="BG_Antigen-Binding_Lectin"/>
</dbReference>
<dbReference type="SUPFAM" id="SSF49785">
    <property type="entry name" value="Galactose-binding domain-like"/>
    <property type="match status" value="3"/>
</dbReference>
<feature type="domain" description="F5/8 type C" evidence="5">
    <location>
        <begin position="706"/>
        <end position="850"/>
    </location>
</feature>
<dbReference type="Proteomes" id="UP001529275">
    <property type="component" value="Unassembled WGS sequence"/>
</dbReference>
<feature type="domain" description="F5/8 type C" evidence="5">
    <location>
        <begin position="938"/>
        <end position="1078"/>
    </location>
</feature>
<dbReference type="Gene3D" id="2.60.40.1080">
    <property type="match status" value="3"/>
</dbReference>
<keyword evidence="4" id="KW-0732">Signal</keyword>
<gene>
    <name evidence="6" type="ORF">QUV98_10450</name>
</gene>
<protein>
    <submittedName>
        <fullName evidence="6">Discoidin domain-containing protein</fullName>
    </submittedName>
</protein>
<evidence type="ECO:0000256" key="4">
    <source>
        <dbReference type="SAM" id="SignalP"/>
    </source>
</evidence>
<dbReference type="EMBL" id="JAUDCK010000051">
    <property type="protein sequence ID" value="MDM8196736.1"/>
    <property type="molecule type" value="Genomic_DNA"/>
</dbReference>
<evidence type="ECO:0000256" key="3">
    <source>
        <dbReference type="SAM" id="Phobius"/>
    </source>
</evidence>
<evidence type="ECO:0000259" key="5">
    <source>
        <dbReference type="PROSITE" id="PS50022"/>
    </source>
</evidence>
<evidence type="ECO:0000313" key="6">
    <source>
        <dbReference type="EMBL" id="MDM8196736.1"/>
    </source>
</evidence>
<name>A0ABT7UKT3_9FIRM</name>
<sequence length="1718" mass="193256">MNLKRKLLIGSLTCLMTISNTCIVHAKEPNTGRNLEQRLLEVVEDMPNIPSNYKLIDWEDRGKKLIEFVFDHTATNFDENTEFSVKDNRKFSTIYRDDKYGGYMIPAFYGENRPIVDREINGKIHDGEDDQESISVTSALISASLLGIDMNKELPEELKGNSTIENGYEINTYLDNELKYYWNEDGVITNVPNGSDSKLQNTDVSNAYGDFWYLLIANQNFFRLSELNPKWRPKEVKEIQRSIADKMVEMVDVLEQRSNDLDKGLFDIQCFDFENMKAVEPGWSQPDAAAGTASILYYAYKIFKEDKYLTYAKECMDYLQDLESNPYYENMLIDAVYLAAMMNAEVGTNYDISKFWNWITTTSRSSVRNWGSVNYSQDGIDVYGMTGEPNNGYSYFFNSIYPLTSILPAAKYDPSYARMAGKWAINIANASKYFLPSEWSAEHQTDGEFKGQLEESVLAYESLRKNDKGKNFYATGDAKQNATGGWMAGENTTNFGLYGGFYTGFLGALVEETNVEGILKLDCNKTDYYQNNMYQTYLYYNPFMETKEVEIDLGNKYYDIYDSAAGMYLAKNVTGKQTFKMLADSARVIVLTDPNSTVGYQDNTTYINNKLVAHSDAKILEDQGTELITNISIEGPDQITQRGQIAKYNAVLTPSDNIMDPRIIWSITDENGQPTDKAEISKDGVVTVKKNGKIKVIANSIDGSGVKSEKLVTISGQTLASLSQGKQTVTSSVNDNQNGNLAVDGDATTRWIANPSEDHPWIYVDLGTTAKLDLIILSWETARPPKYKLQVSSDVQDWRTIATVDDEGNSEKTVRFEFNEEQPEGRYVRIYTNQKSNYGASLYEFDVYGKYNIDVPISSIEINSENNVDTITTKNKPLQLFATVQPENATDKRVEWFVTNVDGSDTDLAEITSSGKLIPLKNGIVRVTAKAVDGSNKEGSMDIILQNQDKENLALNKEVYVSNSEGSNPGQNAVDGDTNTRWAAGVQDDNQWITVDLGDIYNINKTVLYWENSYLSEYKIQGSMDNVNFQDIYVQNNSQGEVEEIVFDDTPTRYVRIQSIKRGTNYGPSLWEFQLYGTLYEKTYVQDIEIRTETGKNEINTKNKPLQMSAIISPDDATVKTVEWSVYNKDGTETDLATITADGKLIPKENGIVKVVAKATDGSQVEKSIEIKITGQDAQNIALNKEINATSEDGGYQAINAIDAKYNTRWASNANDNESITIDLGSLYYVNQVSLAWEAAYGKEYKIEGSLDGNEFFEIQHVTDGDGEIDNIYFDSKLLRYVRMQGIERATQYGYSIYEFEVYGKALKEDLRILYDAVKDTDEALYTPKSFEAFKKALDTAKAVLEKEEVTEQEVKEAYDALTAANEQLQYKADKTYLKTQLDKAHTLKESEYTPNSYAQFKEVLSNAQKVYDNENATQEEVQEAEKALKDAIENLVLKADKTELGKLIEKAKGINSKDYTPETFKALNEALNIAQKVYDNENATQKEVLEAEKTLKDAIENLVLKADKTDLGDLIKKAKGLNSKDYTSETFKALNEALNIAQKVYDNENATQKEVQEAEKTLKDVIENLVLKADKTELGELIKKAKGLNSKDYTPETFKTFNEALIEAQKTYDNEKATQEDVQKAYVQLKDAYDGLKKVEVNESGNPAIPSNPNDSNKPLKPSDSIQTDSENRNVNGDTVDTSDSSIIIPGIIAIAISGLVILKLKRNKKAFLKNKV</sequence>
<keyword evidence="3" id="KW-0472">Membrane</keyword>
<dbReference type="Gene3D" id="2.60.120.260">
    <property type="entry name" value="Galactose-binding domain-like"/>
    <property type="match status" value="3"/>
</dbReference>
<feature type="chain" id="PRO_5045369593" evidence="4">
    <location>
        <begin position="27"/>
        <end position="1718"/>
    </location>
</feature>
<dbReference type="Pfam" id="PF07554">
    <property type="entry name" value="FIVAR"/>
    <property type="match status" value="5"/>
</dbReference>
<feature type="compositionally biased region" description="Polar residues" evidence="2">
    <location>
        <begin position="1665"/>
        <end position="1682"/>
    </location>
</feature>
<dbReference type="InterPro" id="IPR008964">
    <property type="entry name" value="Invasin/intimin_cell_adhesion"/>
</dbReference>
<accession>A0ABT7UKT3</accession>
<feature type="domain" description="F5/8 type C" evidence="5">
    <location>
        <begin position="1168"/>
        <end position="1305"/>
    </location>
</feature>
<dbReference type="PROSITE" id="PS50022">
    <property type="entry name" value="FA58C_3"/>
    <property type="match status" value="3"/>
</dbReference>
<dbReference type="Gene3D" id="1.20.1270.90">
    <property type="entry name" value="AF1782-like"/>
    <property type="match status" value="2"/>
</dbReference>
<feature type="transmembrane region" description="Helical" evidence="3">
    <location>
        <begin position="1688"/>
        <end position="1706"/>
    </location>
</feature>
<dbReference type="InterPro" id="IPR000421">
    <property type="entry name" value="FA58C"/>
</dbReference>
<evidence type="ECO:0000256" key="1">
    <source>
        <dbReference type="SAM" id="Coils"/>
    </source>
</evidence>
<evidence type="ECO:0000256" key="2">
    <source>
        <dbReference type="SAM" id="MobiDB-lite"/>
    </source>
</evidence>
<keyword evidence="3" id="KW-1133">Transmembrane helix</keyword>
<evidence type="ECO:0000313" key="7">
    <source>
        <dbReference type="Proteomes" id="UP001529275"/>
    </source>
</evidence>
<proteinExistence type="predicted"/>
<dbReference type="PANTHER" id="PTHR45713:SF6">
    <property type="entry name" value="F5_8 TYPE C DOMAIN-CONTAINING PROTEIN"/>
    <property type="match status" value="1"/>
</dbReference>
<reference evidence="7" key="1">
    <citation type="submission" date="2023-06" db="EMBL/GenBank/DDBJ databases">
        <title>Identification and characterization of horizontal gene transfer across gut microbiota members of farm animals based on homology search.</title>
        <authorList>
            <person name="Zeman M."/>
            <person name="Kubasova T."/>
            <person name="Jahodarova E."/>
            <person name="Nykrynova M."/>
            <person name="Rychlik I."/>
        </authorList>
    </citation>
    <scope>NUCLEOTIDE SEQUENCE [LARGE SCALE GENOMIC DNA]</scope>
    <source>
        <strain evidence="7">ET341</strain>
    </source>
</reference>
<feature type="coiled-coil region" evidence="1">
    <location>
        <begin position="1408"/>
        <end position="1442"/>
    </location>
</feature>
<dbReference type="Gene3D" id="1.20.1270.70">
    <property type="entry name" value="Designed single chain three-helix bundle"/>
    <property type="match status" value="3"/>
</dbReference>
<feature type="compositionally biased region" description="Polar residues" evidence="2">
    <location>
        <begin position="1644"/>
        <end position="1658"/>
    </location>
</feature>
<dbReference type="RefSeq" id="WP_289528181.1">
    <property type="nucleotide sequence ID" value="NZ_JAUDCK010000051.1"/>
</dbReference>
<dbReference type="Pfam" id="PF00754">
    <property type="entry name" value="F5_F8_type_C"/>
    <property type="match status" value="3"/>
</dbReference>
<dbReference type="SUPFAM" id="SSF49373">
    <property type="entry name" value="Invasin/intimin cell-adhesion fragments"/>
    <property type="match status" value="1"/>
</dbReference>
<dbReference type="InterPro" id="IPR008979">
    <property type="entry name" value="Galactose-bd-like_sf"/>
</dbReference>
<reference evidence="6 7" key="2">
    <citation type="submission" date="2023-06" db="EMBL/GenBank/DDBJ databases">
        <authorList>
            <person name="Zeman M."/>
            <person name="Kubasova T."/>
            <person name="Jahodarova E."/>
            <person name="Nykrynova M."/>
            <person name="Rychlik I."/>
        </authorList>
    </citation>
    <scope>NUCLEOTIDE SEQUENCE [LARGE SCALE GENOMIC DNA]</scope>
    <source>
        <strain evidence="6 7">ET341</strain>
    </source>
</reference>